<keyword evidence="3" id="KW-1185">Reference proteome</keyword>
<protein>
    <submittedName>
        <fullName evidence="2">Uncharacterized protein</fullName>
    </submittedName>
</protein>
<accession>A0A8H6ZEK9</accession>
<evidence type="ECO:0000313" key="3">
    <source>
        <dbReference type="Proteomes" id="UP000623467"/>
    </source>
</evidence>
<comment type="caution">
    <text evidence="2">The sequence shown here is derived from an EMBL/GenBank/DDBJ whole genome shotgun (WGS) entry which is preliminary data.</text>
</comment>
<reference evidence="2" key="1">
    <citation type="submission" date="2020-05" db="EMBL/GenBank/DDBJ databases">
        <title>Mycena genomes resolve the evolution of fungal bioluminescence.</title>
        <authorList>
            <person name="Tsai I.J."/>
        </authorList>
    </citation>
    <scope>NUCLEOTIDE SEQUENCE</scope>
    <source>
        <strain evidence="2">160909Yilan</strain>
    </source>
</reference>
<proteinExistence type="predicted"/>
<evidence type="ECO:0000256" key="1">
    <source>
        <dbReference type="SAM" id="MobiDB-lite"/>
    </source>
</evidence>
<sequence>MDNNTHADEGLHSDSTRDNTGSTSCGGAIFSGSQHFTVAGGTFTNITKNYSAAPAVPADFPRIPMGDIDLQREIRLNKPSGVVSLRRLHSAKIERGMVRMTRTVAMYQGDGAEQEWQRDIAKYIGIRHPNVVQLYGTSSCGNIHAAVFHDDLIPYQQFLDLYQHSHFSTSYIYAYMGSEFEAVGDYFETTFGNHLRDYNCTFFIRRSTGRFCADLVPGETELFYYACEADEMSTQLLEGLDFLAEENSEATIIEALTLDKYHTVMCYQGFSEPHSIMISPSVTVNLSGVFRGTLEDIFDDMVQIAHLPYPELERTGWHISGECLNLGEVIADGWTRFNSYDATTISLSFYPSYNHYWLSQANHIFTTLQISSNFRDYAVLDQLHFMLTVSATEVSDPPIGFLFLCPPEDFQTGEASFKWPQCPASWSLDPSGAVRLTSEDAKILGFPSLRLSTKVSGRSWDASVYAGLRQFHKAKGFNPDSQDIAQHLGHKLYQLSGPFAHIDDERSDNRDNFSQYFTGAEFDDAMNYVHSVPALSHQAMEQVPVSSAFEEIASASTSLLPRNWDASAASDGYGYGYHIQTNPYLSTSDFSSSDFNFNPNFNAYNFDDDSSWFDYPVFSDAVSSGSSLNYQSPMLNDAAQFFPATSLPQFPMSLLAPSSFPITSVVYAPVADAPSEKTKNARRNDLVNIVQGSRTQKAPRRFDIRDSLM</sequence>
<dbReference type="EMBL" id="JACAZH010000002">
    <property type="protein sequence ID" value="KAF7374210.1"/>
    <property type="molecule type" value="Genomic_DNA"/>
</dbReference>
<evidence type="ECO:0000313" key="2">
    <source>
        <dbReference type="EMBL" id="KAF7374210.1"/>
    </source>
</evidence>
<gene>
    <name evidence="2" type="ORF">MSAN_00303100</name>
</gene>
<name>A0A8H6ZEK9_9AGAR</name>
<organism evidence="2 3">
    <name type="scientific">Mycena sanguinolenta</name>
    <dbReference type="NCBI Taxonomy" id="230812"/>
    <lineage>
        <taxon>Eukaryota</taxon>
        <taxon>Fungi</taxon>
        <taxon>Dikarya</taxon>
        <taxon>Basidiomycota</taxon>
        <taxon>Agaricomycotina</taxon>
        <taxon>Agaricomycetes</taxon>
        <taxon>Agaricomycetidae</taxon>
        <taxon>Agaricales</taxon>
        <taxon>Marasmiineae</taxon>
        <taxon>Mycenaceae</taxon>
        <taxon>Mycena</taxon>
    </lineage>
</organism>
<dbReference type="Proteomes" id="UP000623467">
    <property type="component" value="Unassembled WGS sequence"/>
</dbReference>
<dbReference type="AlphaFoldDB" id="A0A8H6ZEK9"/>
<feature type="region of interest" description="Disordered" evidence="1">
    <location>
        <begin position="1"/>
        <end position="22"/>
    </location>
</feature>
<dbReference type="OrthoDB" id="3063557at2759"/>
<feature type="compositionally biased region" description="Basic and acidic residues" evidence="1">
    <location>
        <begin position="1"/>
        <end position="17"/>
    </location>
</feature>